<evidence type="ECO:0000256" key="5">
    <source>
        <dbReference type="ARBA" id="ARBA00022692"/>
    </source>
</evidence>
<name>A0A1B2LZZ9_9GAMM</name>
<feature type="chain" id="PRO_5008539909" description="Fimbrial protein" evidence="9">
    <location>
        <begin position="19"/>
        <end position="857"/>
    </location>
</feature>
<dbReference type="InterPro" id="IPR025885">
    <property type="entry name" value="PapC_N"/>
</dbReference>
<comment type="subcellular location">
    <subcellularLocation>
        <location evidence="1">Cell outer membrane</location>
        <topology evidence="1">Multi-pass membrane protein</topology>
    </subcellularLocation>
</comment>
<dbReference type="Pfam" id="PF00577">
    <property type="entry name" value="Usher"/>
    <property type="match status" value="1"/>
</dbReference>
<dbReference type="InterPro" id="IPR043142">
    <property type="entry name" value="PapC-like_C_sf"/>
</dbReference>
<comment type="similarity">
    <text evidence="2">Belongs to the fimbrial export usher family.</text>
</comment>
<evidence type="ECO:0000256" key="2">
    <source>
        <dbReference type="ARBA" id="ARBA00008064"/>
    </source>
</evidence>
<feature type="domain" description="PapC N-terminal" evidence="11">
    <location>
        <begin position="43"/>
        <end position="183"/>
    </location>
</feature>
<keyword evidence="6 9" id="KW-0732">Signal</keyword>
<dbReference type="GO" id="GO:0015473">
    <property type="term" value="F:fimbrial usher porin activity"/>
    <property type="evidence" value="ECO:0007669"/>
    <property type="project" value="InterPro"/>
</dbReference>
<keyword evidence="8" id="KW-0998">Cell outer membrane</keyword>
<evidence type="ECO:0000256" key="3">
    <source>
        <dbReference type="ARBA" id="ARBA00022448"/>
    </source>
</evidence>
<keyword evidence="3" id="KW-0813">Transport</keyword>
<dbReference type="Proteomes" id="UP000093391">
    <property type="component" value="Chromosome"/>
</dbReference>
<dbReference type="GO" id="GO:0009279">
    <property type="term" value="C:cell outer membrane"/>
    <property type="evidence" value="ECO:0007669"/>
    <property type="project" value="UniProtKB-SubCell"/>
</dbReference>
<evidence type="ECO:0000259" key="10">
    <source>
        <dbReference type="Pfam" id="PF13953"/>
    </source>
</evidence>
<evidence type="ECO:0000256" key="4">
    <source>
        <dbReference type="ARBA" id="ARBA00022452"/>
    </source>
</evidence>
<dbReference type="KEGG" id="ala:BFG52_09225"/>
<keyword evidence="4" id="KW-1134">Transmembrane beta strand</keyword>
<dbReference type="OrthoDB" id="6554712at2"/>
<dbReference type="InterPro" id="IPR042186">
    <property type="entry name" value="FimD_plug_dom"/>
</dbReference>
<protein>
    <recommendedName>
        <fullName evidence="14">Fimbrial protein</fullName>
    </recommendedName>
</protein>
<dbReference type="Pfam" id="PF13953">
    <property type="entry name" value="PapC_C"/>
    <property type="match status" value="1"/>
</dbReference>
<sequence>MKYYFKIILLCCTKSALAHEYNLESASLQTIQYHPSKSKLYSFDARGLFGSQNKEIDLNHFSSSETITAGIYSLQTQVNEKVLGPLTIKFDHLDASAGATLCVDESLLSLFDLRADLLKQLPQKDCLTLKDLSADAYFDYDAANLSLYISLPLNISNNRPAGYIAPSQFDKGVTAAYLNYDFNVHHNQLSSSKHNTAPQKTQQNTYLGLAAGLNIAGFNFRHAGNFQSTQDTTLGQYQSYLNALSTDILALKSRLMLGEFSTTPTHLESATIIGAQLASDTNMRPMSQRSYAPLIQGIANTNALVTISQNGRILYERTVPAGSFEINDLTLMQNNGDLTVLVTENGGEQHGFIVPMQGNFNLLRVDQFNYNFAAGRYKLNQKSLNDVIAQASIEYGINNYLSTYSGANVSKAYKSLLLGLSSNTAIGGFNLESEFSKTQLKPHQRQGQKYKVAYQYNFVKSGTTLNTDILYQNKHFLSLSNSMSLVNPNELDQTERDAFYLSYGLKQRFNLSVHQNLFKEKFGTLYLRLSHQQYWQQTKDFKQYDIGYSNRWKQLSYALSINQSSALLAQQHKDRRISLSFSMPLEWKNKRTQFNSNIQHQYGQNNQSTAILGLSGVYGQHNQLNYGLSTQSQWQDHQHQQTLSTHANYLLPQMQLGIISSLGSQQKQLGLSAKGAIVAHPKGITLGNQPSETFTIIHANDAKGADVQNAWGVKLDRFGNAIYPNISAYNHNEIAMNGNNLPVDLQFKSNQTYVTPRLFSSTLIEFETKRSSNILLKVNVHPKQKIPIGTQVKNREGRPLAMFGQSNLLFIEDAKALDEQIQVKWGSNNQHSCHIDQISQPVHINKTGYKSIEVECK</sequence>
<feature type="domain" description="PapC-like C-terminal" evidence="10">
    <location>
        <begin position="784"/>
        <end position="836"/>
    </location>
</feature>
<keyword evidence="7" id="KW-0472">Membrane</keyword>
<evidence type="ECO:0008006" key="14">
    <source>
        <dbReference type="Google" id="ProtNLM"/>
    </source>
</evidence>
<dbReference type="InterPro" id="IPR000015">
    <property type="entry name" value="Fimb_usher"/>
</dbReference>
<dbReference type="PANTHER" id="PTHR30451:SF5">
    <property type="entry name" value="SLR0019 PROTEIN"/>
    <property type="match status" value="1"/>
</dbReference>
<dbReference type="Gene3D" id="2.60.40.2610">
    <property type="entry name" value="Outer membrane usher protein FimD, plug domain"/>
    <property type="match status" value="1"/>
</dbReference>
<dbReference type="SUPFAM" id="SSF141729">
    <property type="entry name" value="FimD N-terminal domain-like"/>
    <property type="match status" value="1"/>
</dbReference>
<evidence type="ECO:0000256" key="1">
    <source>
        <dbReference type="ARBA" id="ARBA00004571"/>
    </source>
</evidence>
<dbReference type="Pfam" id="PF13954">
    <property type="entry name" value="PapC_N"/>
    <property type="match status" value="1"/>
</dbReference>
<dbReference type="InterPro" id="IPR037224">
    <property type="entry name" value="PapC_N_sf"/>
</dbReference>
<evidence type="ECO:0000256" key="8">
    <source>
        <dbReference type="ARBA" id="ARBA00023237"/>
    </source>
</evidence>
<evidence type="ECO:0000256" key="7">
    <source>
        <dbReference type="ARBA" id="ARBA00023136"/>
    </source>
</evidence>
<keyword evidence="5" id="KW-0812">Transmembrane</keyword>
<evidence type="ECO:0000256" key="6">
    <source>
        <dbReference type="ARBA" id="ARBA00022729"/>
    </source>
</evidence>
<evidence type="ECO:0000259" key="11">
    <source>
        <dbReference type="Pfam" id="PF13954"/>
    </source>
</evidence>
<dbReference type="InterPro" id="IPR025949">
    <property type="entry name" value="PapC-like_C"/>
</dbReference>
<keyword evidence="13" id="KW-1185">Reference proteome</keyword>
<dbReference type="GO" id="GO:0009297">
    <property type="term" value="P:pilus assembly"/>
    <property type="evidence" value="ECO:0007669"/>
    <property type="project" value="InterPro"/>
</dbReference>
<dbReference type="Gene3D" id="3.10.20.410">
    <property type="match status" value="1"/>
</dbReference>
<feature type="signal peptide" evidence="9">
    <location>
        <begin position="1"/>
        <end position="18"/>
    </location>
</feature>
<dbReference type="RefSeq" id="WP_067555076.1">
    <property type="nucleotide sequence ID" value="NZ_CP016895.1"/>
</dbReference>
<dbReference type="AlphaFoldDB" id="A0A1B2LZZ9"/>
<proteinExistence type="inferred from homology"/>
<evidence type="ECO:0000256" key="9">
    <source>
        <dbReference type="SAM" id="SignalP"/>
    </source>
</evidence>
<gene>
    <name evidence="12" type="ORF">BFG52_09225</name>
</gene>
<dbReference type="Gene3D" id="2.60.40.3110">
    <property type="match status" value="1"/>
</dbReference>
<evidence type="ECO:0000313" key="12">
    <source>
        <dbReference type="EMBL" id="AOA58512.1"/>
    </source>
</evidence>
<dbReference type="PANTHER" id="PTHR30451">
    <property type="entry name" value="OUTER MEMBRANE USHER PROTEIN"/>
    <property type="match status" value="1"/>
</dbReference>
<accession>A0A1B2LZZ9</accession>
<reference evidence="12 13" key="1">
    <citation type="submission" date="2016-08" db="EMBL/GenBank/DDBJ databases">
        <authorList>
            <person name="Seilhamer J.J."/>
        </authorList>
    </citation>
    <scope>NUCLEOTIDE SEQUENCE [LARGE SCALE GENOMIC DNA]</scope>
    <source>
        <strain evidence="12 13">BRTC-1</strain>
    </source>
</reference>
<dbReference type="STRING" id="1789224.BFG52_09225"/>
<dbReference type="Gene3D" id="2.60.40.2070">
    <property type="match status" value="1"/>
</dbReference>
<evidence type="ECO:0000313" key="13">
    <source>
        <dbReference type="Proteomes" id="UP000093391"/>
    </source>
</evidence>
<dbReference type="EMBL" id="CP016895">
    <property type="protein sequence ID" value="AOA58512.1"/>
    <property type="molecule type" value="Genomic_DNA"/>
</dbReference>
<organism evidence="12 13">
    <name type="scientific">Acinetobacter larvae</name>
    <dbReference type="NCBI Taxonomy" id="1789224"/>
    <lineage>
        <taxon>Bacteria</taxon>
        <taxon>Pseudomonadati</taxon>
        <taxon>Pseudomonadota</taxon>
        <taxon>Gammaproteobacteria</taxon>
        <taxon>Moraxellales</taxon>
        <taxon>Moraxellaceae</taxon>
        <taxon>Acinetobacter</taxon>
    </lineage>
</organism>